<sequence>MSLNGNSKSNNNSNSQSNNKSMTEDRRSSSQPKSTTIIKYEKSSCLFCNEWFDAQTFTEHLIHCGQVLEECPNNCHVFIPRIRMRSHLKECPRNKPPAPQQRLSVSMERLDQHADHRVQVLEQDITTIRSVLNEEIRQRLHLITDVGNIRKHNQVVEDWTRDTDESINELRRQLEEEGAQRVFATEQNQVDTQYCCNVTQSLKDQVELKLDDMQQHINQLSADVSYHQNQLNDNIIKLEELVFENERLNRDKFAQIEQFLQEINEDVKTRLGTSSEFATSKQATLDYEVKNVKSMVCETEERIEKLQVIVQDLDKSLHQTMQNISDIENQLAMQQRIASVQNIRGHLIWRIKDYSKKLEEAKQYDTILHSAMFSNKAFGYALRLDIYLNGKGTWKGRNLIACLNVLSGEYDPLLNWPCRLQAEIIIRDQSSISLEAQDYVKTIYVRKKSDDYIQSNQYFHIPHKVITSRNYLRNDSLFVEVRVLK</sequence>
<protein>
    <submittedName>
        <fullName evidence="5 6">TNF receptor-associated factor 3</fullName>
    </submittedName>
</protein>
<feature type="domain" description="MATH" evidence="3">
    <location>
        <begin position="344"/>
        <end position="483"/>
    </location>
</feature>
<name>A0A6P8XEE7_DROAB</name>
<dbReference type="AlphaFoldDB" id="A0A6P8XEE7"/>
<evidence type="ECO:0000313" key="4">
    <source>
        <dbReference type="Proteomes" id="UP000515160"/>
    </source>
</evidence>
<dbReference type="OrthoDB" id="1737200at2759"/>
<dbReference type="Gene3D" id="3.30.40.10">
    <property type="entry name" value="Zinc/RING finger domain, C3HC4 (zinc finger)"/>
    <property type="match status" value="1"/>
</dbReference>
<dbReference type="InterPro" id="IPR008974">
    <property type="entry name" value="TRAF-like"/>
</dbReference>
<evidence type="ECO:0000259" key="3">
    <source>
        <dbReference type="PROSITE" id="PS50144"/>
    </source>
</evidence>
<dbReference type="RefSeq" id="XP_051859570.1">
    <property type="nucleotide sequence ID" value="XM_052003610.1"/>
</dbReference>
<keyword evidence="1" id="KW-0175">Coiled coil</keyword>
<feature type="region of interest" description="Disordered" evidence="2">
    <location>
        <begin position="1"/>
        <end position="34"/>
    </location>
</feature>
<accession>A0A6P8XEE7</accession>
<dbReference type="PANTHER" id="PTHR10131:SF138">
    <property type="entry name" value="RE66324P"/>
    <property type="match status" value="1"/>
</dbReference>
<dbReference type="FunFam" id="3.30.40.10:FF:000586">
    <property type="entry name" value="Traf3, isoform A"/>
    <property type="match status" value="1"/>
</dbReference>
<dbReference type="Gene3D" id="2.60.210.10">
    <property type="entry name" value="Apoptosis, Tumor Necrosis Factor Receptor Associated Protein 2, Chain A"/>
    <property type="match status" value="1"/>
</dbReference>
<dbReference type="CDD" id="cd00270">
    <property type="entry name" value="MATH_TRAF_C"/>
    <property type="match status" value="1"/>
</dbReference>
<keyword evidence="4" id="KW-1185">Reference proteome</keyword>
<dbReference type="PROSITE" id="PS50144">
    <property type="entry name" value="MATH"/>
    <property type="match status" value="1"/>
</dbReference>
<dbReference type="SUPFAM" id="SSF49599">
    <property type="entry name" value="TRAF domain-like"/>
    <property type="match status" value="1"/>
</dbReference>
<dbReference type="InterPro" id="IPR002083">
    <property type="entry name" value="MATH/TRAF_dom"/>
</dbReference>
<dbReference type="GeneID" id="117572387"/>
<keyword evidence="5 6" id="KW-0675">Receptor</keyword>
<dbReference type="RefSeq" id="XP_034111054.1">
    <property type="nucleotide sequence ID" value="XM_034255163.2"/>
</dbReference>
<dbReference type="CTD" id="32611"/>
<evidence type="ECO:0000256" key="2">
    <source>
        <dbReference type="SAM" id="MobiDB-lite"/>
    </source>
</evidence>
<proteinExistence type="predicted"/>
<evidence type="ECO:0000313" key="5">
    <source>
        <dbReference type="RefSeq" id="XP_034111054.1"/>
    </source>
</evidence>
<evidence type="ECO:0000313" key="6">
    <source>
        <dbReference type="RefSeq" id="XP_051859570.1"/>
    </source>
</evidence>
<dbReference type="Proteomes" id="UP000515160">
    <property type="component" value="Chromosome X"/>
</dbReference>
<reference evidence="5 6" key="1">
    <citation type="submission" date="2025-04" db="UniProtKB">
        <authorList>
            <consortium name="RefSeq"/>
        </authorList>
    </citation>
    <scope>IDENTIFICATION</scope>
    <source>
        <strain evidence="5 6">15112-1751.03</strain>
        <tissue evidence="5 6">Whole Adult</tissue>
    </source>
</reference>
<feature type="coiled-coil region" evidence="1">
    <location>
        <begin position="167"/>
        <end position="223"/>
    </location>
</feature>
<feature type="compositionally biased region" description="Low complexity" evidence="2">
    <location>
        <begin position="1"/>
        <end position="21"/>
    </location>
</feature>
<organism evidence="4 5">
    <name type="scientific">Drosophila albomicans</name>
    <name type="common">Fruit fly</name>
    <dbReference type="NCBI Taxonomy" id="7291"/>
    <lineage>
        <taxon>Eukaryota</taxon>
        <taxon>Metazoa</taxon>
        <taxon>Ecdysozoa</taxon>
        <taxon>Arthropoda</taxon>
        <taxon>Hexapoda</taxon>
        <taxon>Insecta</taxon>
        <taxon>Pterygota</taxon>
        <taxon>Neoptera</taxon>
        <taxon>Endopterygota</taxon>
        <taxon>Diptera</taxon>
        <taxon>Brachycera</taxon>
        <taxon>Muscomorpha</taxon>
        <taxon>Ephydroidea</taxon>
        <taxon>Drosophilidae</taxon>
        <taxon>Drosophila</taxon>
    </lineage>
</organism>
<gene>
    <name evidence="5 6" type="primary">LOC117572387</name>
</gene>
<dbReference type="InterPro" id="IPR013083">
    <property type="entry name" value="Znf_RING/FYVE/PHD"/>
</dbReference>
<evidence type="ECO:0000256" key="1">
    <source>
        <dbReference type="SAM" id="Coils"/>
    </source>
</evidence>
<dbReference type="Pfam" id="PF22486">
    <property type="entry name" value="MATH_2"/>
    <property type="match status" value="1"/>
</dbReference>
<dbReference type="PANTHER" id="PTHR10131">
    <property type="entry name" value="TNF RECEPTOR ASSOCIATED FACTOR"/>
    <property type="match status" value="1"/>
</dbReference>